<sequence>MRKLRSLSVVIVSVLALQSCKMNKEESGSLPDVDVDVQADSGELPEYDIVWSDIDITTTTKTVKVPKVVVVMEEEEVEVPVIDFDMPGEDKAERSLVVEAEVSGKEHELNIMEIRATKNRLYVISKLQELTTSLGDKTMRIQDQVYVNAPDLDVQHIIVGKKADRVYNSNYKYVDSMTEVDNIIGDAKTIYSE</sequence>
<dbReference type="Proteomes" id="UP001549773">
    <property type="component" value="Unassembled WGS sequence"/>
</dbReference>
<reference evidence="1 2" key="1">
    <citation type="submission" date="2024-07" db="EMBL/GenBank/DDBJ databases">
        <title>The genome sequence of type strain Sediminicola luteus GDMCC 1.2596T.</title>
        <authorList>
            <person name="Liu Y."/>
        </authorList>
    </citation>
    <scope>NUCLEOTIDE SEQUENCE [LARGE SCALE GENOMIC DNA]</scope>
    <source>
        <strain evidence="1 2">GDMCC 1.2596</strain>
    </source>
</reference>
<accession>A0ABV2TTP6</accession>
<dbReference type="EMBL" id="JBEWYP010000002">
    <property type="protein sequence ID" value="MET7028645.1"/>
    <property type="molecule type" value="Genomic_DNA"/>
</dbReference>
<keyword evidence="2" id="KW-1185">Reference proteome</keyword>
<dbReference type="RefSeq" id="WP_354617481.1">
    <property type="nucleotide sequence ID" value="NZ_JBEWYP010000002.1"/>
</dbReference>
<protein>
    <submittedName>
        <fullName evidence="1">Uncharacterized protein</fullName>
    </submittedName>
</protein>
<gene>
    <name evidence="1" type="ORF">ABXZ32_04520</name>
</gene>
<organism evidence="1 2">
    <name type="scientific">Sediminicola luteus</name>
    <dbReference type="NCBI Taxonomy" id="319238"/>
    <lineage>
        <taxon>Bacteria</taxon>
        <taxon>Pseudomonadati</taxon>
        <taxon>Bacteroidota</taxon>
        <taxon>Flavobacteriia</taxon>
        <taxon>Flavobacteriales</taxon>
        <taxon>Flavobacteriaceae</taxon>
        <taxon>Sediminicola</taxon>
    </lineage>
</organism>
<evidence type="ECO:0000313" key="1">
    <source>
        <dbReference type="EMBL" id="MET7028645.1"/>
    </source>
</evidence>
<comment type="caution">
    <text evidence="1">The sequence shown here is derived from an EMBL/GenBank/DDBJ whole genome shotgun (WGS) entry which is preliminary data.</text>
</comment>
<proteinExistence type="predicted"/>
<dbReference type="PROSITE" id="PS51257">
    <property type="entry name" value="PROKAR_LIPOPROTEIN"/>
    <property type="match status" value="1"/>
</dbReference>
<name>A0ABV2TTP6_9FLAO</name>
<evidence type="ECO:0000313" key="2">
    <source>
        <dbReference type="Proteomes" id="UP001549773"/>
    </source>
</evidence>